<dbReference type="InterPro" id="IPR049943">
    <property type="entry name" value="Ser_HO-MeTrfase-like"/>
</dbReference>
<keyword evidence="13" id="KW-0489">Methyltransferase</keyword>
<dbReference type="PANTHER" id="PTHR11680">
    <property type="entry name" value="SERINE HYDROXYMETHYLTRANSFERASE"/>
    <property type="match status" value="1"/>
</dbReference>
<dbReference type="OrthoDB" id="9803846at2"/>
<keyword evidence="8 10" id="KW-0663">Pyridoxal phosphate</keyword>
<dbReference type="RefSeq" id="WP_076004482.1">
    <property type="nucleotide sequence ID" value="NZ_CP018258.1"/>
</dbReference>
<dbReference type="PROSITE" id="PS00096">
    <property type="entry name" value="SHMT"/>
    <property type="match status" value="1"/>
</dbReference>
<dbReference type="GO" id="GO:0004372">
    <property type="term" value="F:glycine hydroxymethyltransferase activity"/>
    <property type="evidence" value="ECO:0007669"/>
    <property type="project" value="UniProtKB-UniRule"/>
</dbReference>
<dbReference type="KEGG" id="dfo:Dform_01543"/>
<evidence type="ECO:0000256" key="1">
    <source>
        <dbReference type="ARBA" id="ARBA00001933"/>
    </source>
</evidence>
<evidence type="ECO:0000256" key="5">
    <source>
        <dbReference type="ARBA" id="ARBA00022490"/>
    </source>
</evidence>
<dbReference type="NCBIfam" id="NF000586">
    <property type="entry name" value="PRK00011.1"/>
    <property type="match status" value="1"/>
</dbReference>
<dbReference type="HAMAP" id="MF_00051">
    <property type="entry name" value="SHMT"/>
    <property type="match status" value="1"/>
</dbReference>
<organism evidence="13 14">
    <name type="scientific">Dehalogenimonas formicexedens</name>
    <dbReference type="NCBI Taxonomy" id="1839801"/>
    <lineage>
        <taxon>Bacteria</taxon>
        <taxon>Bacillati</taxon>
        <taxon>Chloroflexota</taxon>
        <taxon>Dehalococcoidia</taxon>
        <taxon>Dehalococcoidales</taxon>
        <taxon>Dehalococcoidaceae</taxon>
        <taxon>Dehalogenimonas</taxon>
    </lineage>
</organism>
<name>A0A1P8F8T7_9CHLR</name>
<dbReference type="GO" id="GO:0019264">
    <property type="term" value="P:glycine biosynthetic process from serine"/>
    <property type="evidence" value="ECO:0007669"/>
    <property type="project" value="UniProtKB-UniRule"/>
</dbReference>
<dbReference type="FunFam" id="3.40.640.10:FF:000001">
    <property type="entry name" value="Serine hydroxymethyltransferase"/>
    <property type="match status" value="1"/>
</dbReference>
<comment type="cofactor">
    <cofactor evidence="1 10 11">
        <name>pyridoxal 5'-phosphate</name>
        <dbReference type="ChEBI" id="CHEBI:597326"/>
    </cofactor>
</comment>
<dbReference type="GO" id="GO:0005829">
    <property type="term" value="C:cytosol"/>
    <property type="evidence" value="ECO:0007669"/>
    <property type="project" value="TreeGrafter"/>
</dbReference>
<dbReference type="Proteomes" id="UP000185934">
    <property type="component" value="Chromosome"/>
</dbReference>
<sequence>MTRLRFDDPDIYNAIAAEDKRQQETINLIASENYASRAILQAQGSSLTNKYAEGYPGKRYYGGCHNMDTIETIAIERCKELFKADHANVQPHSGAQANMGAYFALIKPGDTIMGMSLSHGGHLTHGAKVNFTGKMYNVVAYGLDPETERINYAEMEKLADECQPKIIVAGASAYPRVIDFERIRRICDRVGAKMMVDMAHIAGLVAAGAHPTPVPYADVVTSTTHKTLRGPRGGFILCKAELAHAIDAAMFPGIQGGPLMHVLAGKAVAFREATTPEFGDYARQVLANSKTLARELQKHGFRLVSGGTDNHLVLLDLTATGVNGKDAEEALGRCNIVVNRNTVPFVISQKATAPNGMRLGTPAVTTRGFGEPEMIQIAAWVHEVIKNFGNPDIEARIAGEVRALTEKFPVPGITD</sequence>
<protein>
    <recommendedName>
        <fullName evidence="10">Serine hydroxymethyltransferase</fullName>
        <shortName evidence="10">SHMT</shortName>
        <shortName evidence="10">Serine methylase</shortName>
        <ecNumber evidence="10">2.1.2.1</ecNumber>
    </recommendedName>
</protein>
<evidence type="ECO:0000256" key="4">
    <source>
        <dbReference type="ARBA" id="ARBA00011738"/>
    </source>
</evidence>
<keyword evidence="6 10" id="KW-0554">One-carbon metabolism</keyword>
<dbReference type="SUPFAM" id="SSF53383">
    <property type="entry name" value="PLP-dependent transferases"/>
    <property type="match status" value="1"/>
</dbReference>
<keyword evidence="5 10" id="KW-0963">Cytoplasm</keyword>
<dbReference type="EMBL" id="CP018258">
    <property type="protein sequence ID" value="APV44865.1"/>
    <property type="molecule type" value="Genomic_DNA"/>
</dbReference>
<dbReference type="GO" id="GO:0030170">
    <property type="term" value="F:pyridoxal phosphate binding"/>
    <property type="evidence" value="ECO:0007669"/>
    <property type="project" value="UniProtKB-UniRule"/>
</dbReference>
<feature type="domain" description="Serine hydroxymethyltransferase-like" evidence="12">
    <location>
        <begin position="7"/>
        <end position="381"/>
    </location>
</feature>
<dbReference type="InterPro" id="IPR019798">
    <property type="entry name" value="Ser_HO-MeTrfase_PLP_BS"/>
</dbReference>
<reference evidence="14" key="1">
    <citation type="submission" date="2016-11" db="EMBL/GenBank/DDBJ databases">
        <title>Dehalogenimonas formicexedens sp. nov., a chlorinated alkane respiring bacterium isolated from contaminated groundwater.</title>
        <authorList>
            <person name="Key T.A."/>
            <person name="Bowman K.S."/>
            <person name="Lee I."/>
            <person name="Chun J."/>
            <person name="Albuquerque L."/>
            <person name="da Costa M.S."/>
            <person name="Rainey F.A."/>
            <person name="Moe W.M."/>
        </authorList>
    </citation>
    <scope>NUCLEOTIDE SEQUENCE [LARGE SCALE GENOMIC DNA]</scope>
    <source>
        <strain evidence="14">NSZ-14</strain>
    </source>
</reference>
<feature type="binding site" evidence="10">
    <location>
        <position position="241"/>
    </location>
    <ligand>
        <name>(6S)-5,6,7,8-tetrahydrofolate</name>
        <dbReference type="ChEBI" id="CHEBI:57453"/>
    </ligand>
</feature>
<dbReference type="PANTHER" id="PTHR11680:SF35">
    <property type="entry name" value="SERINE HYDROXYMETHYLTRANSFERASE 1"/>
    <property type="match status" value="1"/>
</dbReference>
<proteinExistence type="inferred from homology"/>
<dbReference type="UniPathway" id="UPA00288">
    <property type="reaction ID" value="UER01023"/>
</dbReference>
<evidence type="ECO:0000256" key="7">
    <source>
        <dbReference type="ARBA" id="ARBA00022679"/>
    </source>
</evidence>
<dbReference type="InterPro" id="IPR039429">
    <property type="entry name" value="SHMT-like_dom"/>
</dbReference>
<dbReference type="EC" id="2.1.2.1" evidence="10"/>
<evidence type="ECO:0000256" key="11">
    <source>
        <dbReference type="PIRSR" id="PIRSR000412-50"/>
    </source>
</evidence>
<comment type="catalytic activity">
    <reaction evidence="10">
        <text>(6R)-5,10-methylene-5,6,7,8-tetrahydrofolate + glycine + H2O = (6S)-5,6,7,8-tetrahydrofolate + L-serine</text>
        <dbReference type="Rhea" id="RHEA:15481"/>
        <dbReference type="ChEBI" id="CHEBI:15377"/>
        <dbReference type="ChEBI" id="CHEBI:15636"/>
        <dbReference type="ChEBI" id="CHEBI:33384"/>
        <dbReference type="ChEBI" id="CHEBI:57305"/>
        <dbReference type="ChEBI" id="CHEBI:57453"/>
        <dbReference type="EC" id="2.1.2.1"/>
    </reaction>
</comment>
<dbReference type="CDD" id="cd00378">
    <property type="entry name" value="SHMT"/>
    <property type="match status" value="1"/>
</dbReference>
<comment type="pathway">
    <text evidence="10">Amino-acid biosynthesis; glycine biosynthesis; glycine from L-serine: step 1/1.</text>
</comment>
<comment type="subunit">
    <text evidence="4 10">Homodimer.</text>
</comment>
<dbReference type="GO" id="GO:0032259">
    <property type="term" value="P:methylation"/>
    <property type="evidence" value="ECO:0007669"/>
    <property type="project" value="UniProtKB-KW"/>
</dbReference>
<dbReference type="Gene3D" id="3.40.640.10">
    <property type="entry name" value="Type I PLP-dependent aspartate aminotransferase-like (Major domain)"/>
    <property type="match status" value="1"/>
</dbReference>
<comment type="similarity">
    <text evidence="3 10">Belongs to the SHMT family.</text>
</comment>
<dbReference type="Gene3D" id="3.90.1150.10">
    <property type="entry name" value="Aspartate Aminotransferase, domain 1"/>
    <property type="match status" value="1"/>
</dbReference>
<dbReference type="GO" id="GO:0008168">
    <property type="term" value="F:methyltransferase activity"/>
    <property type="evidence" value="ECO:0007669"/>
    <property type="project" value="UniProtKB-KW"/>
</dbReference>
<evidence type="ECO:0000313" key="14">
    <source>
        <dbReference type="Proteomes" id="UP000185934"/>
    </source>
</evidence>
<evidence type="ECO:0000256" key="3">
    <source>
        <dbReference type="ARBA" id="ARBA00006376"/>
    </source>
</evidence>
<evidence type="ECO:0000256" key="6">
    <source>
        <dbReference type="ARBA" id="ARBA00022563"/>
    </source>
</evidence>
<comment type="function">
    <text evidence="9">Catalyzes the reversible interconversion of serine and glycine with tetrahydrofolate (THF) serving as the one-carbon carrier. This reaction serves as the major source of one-carbon groups required for the biosynthesis of purines, thymidylate, methionine, and other important biomolecules. Also exhibits THF-independent aldolase activity toward beta-hydroxyamino acids, producing glycine and aldehydes, via a retro-aldol mechanism. Thus, is able to catalyze the cleavage of L-allo-threonine.</text>
</comment>
<accession>A0A1P8F8T7</accession>
<evidence type="ECO:0000313" key="13">
    <source>
        <dbReference type="EMBL" id="APV44865.1"/>
    </source>
</evidence>
<dbReference type="STRING" id="1839801.Dform_01543"/>
<dbReference type="GO" id="GO:0035999">
    <property type="term" value="P:tetrahydrofolate interconversion"/>
    <property type="evidence" value="ECO:0007669"/>
    <property type="project" value="UniProtKB-UniRule"/>
</dbReference>
<dbReference type="Pfam" id="PF00464">
    <property type="entry name" value="SHMT"/>
    <property type="match status" value="1"/>
</dbReference>
<comment type="pathway">
    <text evidence="10">One-carbon metabolism; tetrahydrofolate interconversion.</text>
</comment>
<comment type="caution">
    <text evidence="10">Lacks conserved residue(s) required for the propagation of feature annotation.</text>
</comment>
<dbReference type="InterPro" id="IPR015424">
    <property type="entry name" value="PyrdxlP-dep_Trfase"/>
</dbReference>
<feature type="site" description="Plays an important role in substrate specificity" evidence="10">
    <location>
        <position position="225"/>
    </location>
</feature>
<evidence type="ECO:0000256" key="9">
    <source>
        <dbReference type="ARBA" id="ARBA00054606"/>
    </source>
</evidence>
<dbReference type="PIRSF" id="PIRSF000412">
    <property type="entry name" value="SHMT"/>
    <property type="match status" value="1"/>
</dbReference>
<evidence type="ECO:0000256" key="8">
    <source>
        <dbReference type="ARBA" id="ARBA00022898"/>
    </source>
</evidence>
<evidence type="ECO:0000259" key="12">
    <source>
        <dbReference type="Pfam" id="PF00464"/>
    </source>
</evidence>
<dbReference type="AlphaFoldDB" id="A0A1P8F8T7"/>
<feature type="binding site" evidence="10">
    <location>
        <begin position="121"/>
        <end position="123"/>
    </location>
    <ligand>
        <name>(6S)-5,6,7,8-tetrahydrofolate</name>
        <dbReference type="ChEBI" id="CHEBI:57453"/>
    </ligand>
</feature>
<dbReference type="InterPro" id="IPR015422">
    <property type="entry name" value="PyrdxlP-dep_Trfase_small"/>
</dbReference>
<evidence type="ECO:0000256" key="10">
    <source>
        <dbReference type="HAMAP-Rule" id="MF_00051"/>
    </source>
</evidence>
<feature type="binding site" evidence="10">
    <location>
        <position position="117"/>
    </location>
    <ligand>
        <name>(6S)-5,6,7,8-tetrahydrofolate</name>
        <dbReference type="ChEBI" id="CHEBI:57453"/>
    </ligand>
</feature>
<gene>
    <name evidence="10 13" type="primary">glyA</name>
    <name evidence="13" type="ORF">Dform_01543</name>
</gene>
<feature type="modified residue" description="N6-(pyridoxal phosphate)lysine" evidence="10 11">
    <location>
        <position position="226"/>
    </location>
</feature>
<dbReference type="InterPro" id="IPR001085">
    <property type="entry name" value="Ser_HO-MeTrfase"/>
</dbReference>
<keyword evidence="10" id="KW-0028">Amino-acid biosynthesis</keyword>
<dbReference type="UniPathway" id="UPA00193"/>
<comment type="subcellular location">
    <subcellularLocation>
        <location evidence="2 10">Cytoplasm</location>
    </subcellularLocation>
</comment>
<dbReference type="InterPro" id="IPR015421">
    <property type="entry name" value="PyrdxlP-dep_Trfase_major"/>
</dbReference>
<evidence type="ECO:0000256" key="2">
    <source>
        <dbReference type="ARBA" id="ARBA00004496"/>
    </source>
</evidence>
<keyword evidence="14" id="KW-1185">Reference proteome</keyword>
<keyword evidence="7 10" id="KW-0808">Transferase</keyword>